<reference evidence="3" key="2">
    <citation type="submission" date="2021-04" db="EMBL/GenBank/DDBJ databases">
        <authorList>
            <person name="Gilroy R."/>
        </authorList>
    </citation>
    <scope>NUCLEOTIDE SEQUENCE</scope>
    <source>
        <strain evidence="3">ChiSxjej3B15-24422</strain>
    </source>
</reference>
<dbReference type="AlphaFoldDB" id="A0A9D2C650"/>
<keyword evidence="2" id="KW-1133">Transmembrane helix</keyword>
<feature type="transmembrane region" description="Helical" evidence="2">
    <location>
        <begin position="139"/>
        <end position="158"/>
    </location>
</feature>
<dbReference type="EMBL" id="DXDD01000036">
    <property type="protein sequence ID" value="HIY59590.1"/>
    <property type="molecule type" value="Genomic_DNA"/>
</dbReference>
<dbReference type="Proteomes" id="UP000824007">
    <property type="component" value="Unassembled WGS sequence"/>
</dbReference>
<feature type="transmembrane region" description="Helical" evidence="2">
    <location>
        <begin position="245"/>
        <end position="266"/>
    </location>
</feature>
<keyword evidence="2" id="KW-0812">Transmembrane</keyword>
<evidence type="ECO:0000256" key="2">
    <source>
        <dbReference type="SAM" id="Phobius"/>
    </source>
</evidence>
<feature type="transmembrane region" description="Helical" evidence="2">
    <location>
        <begin position="164"/>
        <end position="181"/>
    </location>
</feature>
<accession>A0A9D2C650</accession>
<keyword evidence="2" id="KW-0472">Membrane</keyword>
<evidence type="ECO:0000256" key="1">
    <source>
        <dbReference type="SAM" id="MobiDB-lite"/>
    </source>
</evidence>
<feature type="transmembrane region" description="Helical" evidence="2">
    <location>
        <begin position="193"/>
        <end position="211"/>
    </location>
</feature>
<evidence type="ECO:0000313" key="4">
    <source>
        <dbReference type="Proteomes" id="UP000824007"/>
    </source>
</evidence>
<proteinExistence type="predicted"/>
<feature type="transmembrane region" description="Helical" evidence="2">
    <location>
        <begin position="217"/>
        <end position="233"/>
    </location>
</feature>
<gene>
    <name evidence="3" type="ORF">H9831_02745</name>
</gene>
<reference evidence="3" key="1">
    <citation type="journal article" date="2021" name="PeerJ">
        <title>Extensive microbial diversity within the chicken gut microbiome revealed by metagenomics and culture.</title>
        <authorList>
            <person name="Gilroy R."/>
            <person name="Ravi A."/>
            <person name="Getino M."/>
            <person name="Pursley I."/>
            <person name="Horton D.L."/>
            <person name="Alikhan N.F."/>
            <person name="Baker D."/>
            <person name="Gharbi K."/>
            <person name="Hall N."/>
            <person name="Watson M."/>
            <person name="Adriaenssens E.M."/>
            <person name="Foster-Nyarko E."/>
            <person name="Jarju S."/>
            <person name="Secka A."/>
            <person name="Antonio M."/>
            <person name="Oren A."/>
            <person name="Chaudhuri R.R."/>
            <person name="La Ragione R."/>
            <person name="Hildebrand F."/>
            <person name="Pallen M.J."/>
        </authorList>
    </citation>
    <scope>NUCLEOTIDE SEQUENCE</scope>
    <source>
        <strain evidence="3">ChiSxjej3B15-24422</strain>
    </source>
</reference>
<evidence type="ECO:0000313" key="3">
    <source>
        <dbReference type="EMBL" id="HIY59590.1"/>
    </source>
</evidence>
<name>A0A9D2C650_9FIRM</name>
<sequence length="696" mass="76020">MDAKRRKCAGFLKKGEDWLIPGFCCLILFLAAGLAWDYYYDLNDDVLIRDILSGVYTGEPEALTAQLLWPLGALLAGLYRLLPGLPVFGAFLWLCQAGSVFLILRRSLLWLEARAGGETPALSGQDGGGCPPCLVWKKLLLCFLETLLAAVCLLYHLVFVQYTVTAGLLAAAAVFYFLTVPRNLAVSGKEESAVSFWLRCLPAALLFWLAFCLRSEMGLLLLPLAGVAGIWKWSDCRPVFTKKKIAAFAGFFGWIAAGLLVCLGADRLACSDPGWRAFERLFDARTEVYDFYSAGLRSWEDNRDFYEALGLSREQCELLSNYNYGADDAIDASVMEQVAAYGRKTQGAFAHSLSEGLWLYIQRLRNNRAIVPDDQLPWLLPEAGLAALLLAAAAGEWIGRLRRRKGGVGQTGTSDAAAGRREGSSGRRTGILWKLLLLGAVRSGLWMYLILRERVPERISHPLYFCELILLGWLLLDAIAGGFRAGAGSPQAGMERLLAGAGSPLAGTERPRAVTSAAAGRPSAVLPTENGRLSMALPAAAALFCLAAGICFLPGQAERTQAESLRRQQVNAVNLAALSYYEDHGELLYLADVMSTVDFSEKLFSEKSRPGNYDLLGGWLCKSPHSEKKLAAFGYESMGQAVSEGKNVRFVGEPETDWSWLTGLLAEQGRSAVLTPEEEITAEGRSLYIWRLEGDG</sequence>
<comment type="caution">
    <text evidence="3">The sequence shown here is derived from an EMBL/GenBank/DDBJ whole genome shotgun (WGS) entry which is preliminary data.</text>
</comment>
<feature type="transmembrane region" description="Helical" evidence="2">
    <location>
        <begin position="84"/>
        <end position="104"/>
    </location>
</feature>
<protein>
    <submittedName>
        <fullName evidence="3">Uncharacterized protein</fullName>
    </submittedName>
</protein>
<feature type="region of interest" description="Disordered" evidence="1">
    <location>
        <begin position="405"/>
        <end position="424"/>
    </location>
</feature>
<feature type="transmembrane region" description="Helical" evidence="2">
    <location>
        <begin position="20"/>
        <end position="39"/>
    </location>
</feature>
<organism evidence="3 4">
    <name type="scientific">Candidatus Eisenbergiella pullistercoris</name>
    <dbReference type="NCBI Taxonomy" id="2838555"/>
    <lineage>
        <taxon>Bacteria</taxon>
        <taxon>Bacillati</taxon>
        <taxon>Bacillota</taxon>
        <taxon>Clostridia</taxon>
        <taxon>Lachnospirales</taxon>
        <taxon>Lachnospiraceae</taxon>
        <taxon>Eisenbergiella</taxon>
    </lineage>
</organism>